<evidence type="ECO:0000313" key="1">
    <source>
        <dbReference type="EMBL" id="EDL87182.1"/>
    </source>
</evidence>
<evidence type="ECO:0000313" key="2">
    <source>
        <dbReference type="Proteomes" id="UP000234681"/>
    </source>
</evidence>
<gene>
    <name evidence="1" type="ORF">rCG_59197</name>
</gene>
<dbReference type="AlphaFoldDB" id="A6KIT7"/>
<reference evidence="1 2" key="1">
    <citation type="submission" date="2005-09" db="EMBL/GenBank/DDBJ databases">
        <authorList>
            <person name="Mural R.J."/>
            <person name="Li P.W."/>
            <person name="Adams M.D."/>
            <person name="Amanatides P.G."/>
            <person name="Baden-Tillson H."/>
            <person name="Barnstead M."/>
            <person name="Chin S.H."/>
            <person name="Dew I."/>
            <person name="Evans C.A."/>
            <person name="Ferriera S."/>
            <person name="Flanigan M."/>
            <person name="Fosler C."/>
            <person name="Glodek A."/>
            <person name="Gu Z."/>
            <person name="Holt R.A."/>
            <person name="Jennings D."/>
            <person name="Kraft C.L."/>
            <person name="Lu F."/>
            <person name="Nguyen T."/>
            <person name="Nusskern D.R."/>
            <person name="Pfannkoch C.M."/>
            <person name="Sitter C."/>
            <person name="Sutton G.G."/>
            <person name="Venter J.C."/>
            <person name="Wang Z."/>
            <person name="Woodage T."/>
            <person name="Zheng X.H."/>
            <person name="Zhong F."/>
        </authorList>
    </citation>
    <scope>NUCLEOTIDE SEQUENCE [LARGE SCALE GENOMIC DNA]</scope>
    <source>
        <strain>BN</strain>
        <strain evidence="2">Sprague-Dawley</strain>
    </source>
</reference>
<proteinExistence type="predicted"/>
<accession>A6KIT7</accession>
<protein>
    <submittedName>
        <fullName evidence="1">RCG59197</fullName>
    </submittedName>
</protein>
<dbReference type="Proteomes" id="UP000234681">
    <property type="component" value="Chromosome 16"/>
</dbReference>
<dbReference type="EMBL" id="CH474053">
    <property type="protein sequence ID" value="EDL87182.1"/>
    <property type="molecule type" value="Genomic_DNA"/>
</dbReference>
<sequence length="53" mass="5818">MVGVGFETPILVAWKPIFSASCLLKRCRTLSSSSTMLSWMLPCSCHDDNGLNL</sequence>
<organism evidence="1 2">
    <name type="scientific">Rattus norvegicus</name>
    <name type="common">Rat</name>
    <dbReference type="NCBI Taxonomy" id="10116"/>
    <lineage>
        <taxon>Eukaryota</taxon>
        <taxon>Metazoa</taxon>
        <taxon>Chordata</taxon>
        <taxon>Craniata</taxon>
        <taxon>Vertebrata</taxon>
        <taxon>Euteleostomi</taxon>
        <taxon>Mammalia</taxon>
        <taxon>Eutheria</taxon>
        <taxon>Euarchontoglires</taxon>
        <taxon>Glires</taxon>
        <taxon>Rodentia</taxon>
        <taxon>Myomorpha</taxon>
        <taxon>Muroidea</taxon>
        <taxon>Muridae</taxon>
        <taxon>Murinae</taxon>
        <taxon>Rattus</taxon>
    </lineage>
</organism>
<name>A6KIT7_RAT</name>